<reference evidence="3" key="1">
    <citation type="submission" date="2016-10" db="EMBL/GenBank/DDBJ databases">
        <authorList>
            <person name="Varghese N."/>
            <person name="Submissions S."/>
        </authorList>
    </citation>
    <scope>NUCLEOTIDE SEQUENCE [LARGE SCALE GENOMIC DNA]</scope>
    <source>
        <strain evidence="3">DUS833</strain>
    </source>
</reference>
<dbReference type="PROSITE" id="PS51257">
    <property type="entry name" value="PROKAR_LIPOPROTEIN"/>
    <property type="match status" value="1"/>
</dbReference>
<keyword evidence="1" id="KW-0732">Signal</keyword>
<dbReference type="AlphaFoldDB" id="A0A1H1HB79"/>
<feature type="chain" id="PRO_5011730721" description="OmpA family protein" evidence="1">
    <location>
        <begin position="29"/>
        <end position="164"/>
    </location>
</feature>
<dbReference type="STRING" id="157910.SAMN05445850_3391"/>
<dbReference type="RefSeq" id="WP_167368654.1">
    <property type="nucleotide sequence ID" value="NZ_FNKX01000001.1"/>
</dbReference>
<dbReference type="Proteomes" id="UP000199365">
    <property type="component" value="Unassembled WGS sequence"/>
</dbReference>
<organism evidence="2 3">
    <name type="scientific">Paraburkholderia tuberum</name>
    <dbReference type="NCBI Taxonomy" id="157910"/>
    <lineage>
        <taxon>Bacteria</taxon>
        <taxon>Pseudomonadati</taxon>
        <taxon>Pseudomonadota</taxon>
        <taxon>Betaproteobacteria</taxon>
        <taxon>Burkholderiales</taxon>
        <taxon>Burkholderiaceae</taxon>
        <taxon>Paraburkholderia</taxon>
    </lineage>
</organism>
<evidence type="ECO:0008006" key="4">
    <source>
        <dbReference type="Google" id="ProtNLM"/>
    </source>
</evidence>
<protein>
    <recommendedName>
        <fullName evidence="4">OmpA family protein</fullName>
    </recommendedName>
</protein>
<evidence type="ECO:0000313" key="2">
    <source>
        <dbReference type="EMBL" id="SDR22296.1"/>
    </source>
</evidence>
<evidence type="ECO:0000256" key="1">
    <source>
        <dbReference type="SAM" id="SignalP"/>
    </source>
</evidence>
<name>A0A1H1HB79_9BURK</name>
<accession>A0A1H1HB79</accession>
<evidence type="ECO:0000313" key="3">
    <source>
        <dbReference type="Proteomes" id="UP000199365"/>
    </source>
</evidence>
<gene>
    <name evidence="2" type="ORF">SAMN05445850_3391</name>
</gene>
<dbReference type="EMBL" id="FNKX01000001">
    <property type="protein sequence ID" value="SDR22296.1"/>
    <property type="molecule type" value="Genomic_DNA"/>
</dbReference>
<proteinExistence type="predicted"/>
<keyword evidence="3" id="KW-1185">Reference proteome</keyword>
<sequence length="164" mass="18126">MSKKLKVRGSVVIVALAISACSYGSAGACTIGEEAEIELPVNTTALTNANRLAITDAVIEAKKWPDVQIQAVIMAGAYTVERNLDQLKEDRARNVKVYLQQLGIRSENILIEKHTFTDEMVVKRPDGTLSYRQVFVEFKPICNGSCAWMCDDPRVTPRSKVINP</sequence>
<feature type="signal peptide" evidence="1">
    <location>
        <begin position="1"/>
        <end position="28"/>
    </location>
</feature>